<feature type="transmembrane region" description="Helical" evidence="2">
    <location>
        <begin position="110"/>
        <end position="129"/>
    </location>
</feature>
<feature type="region of interest" description="Disordered" evidence="1">
    <location>
        <begin position="331"/>
        <end position="353"/>
    </location>
</feature>
<evidence type="ECO:0000256" key="1">
    <source>
        <dbReference type="SAM" id="MobiDB-lite"/>
    </source>
</evidence>
<sequence length="583" mass="60283">MLGMLTLAAGPTLGGILARALNVLAGTVAAAVVSVPFSLACCGRVAPEVEVALLAVAIACVTTLGFALSERLRASARLAQWEYGVGSFVLVFDSLLIINQLEASTLISAIRAGTITLGIGIGVLVALPLPHRASTELLDDVSASLRTLAHFVTLVCGHFIEGARLPPSRAVVITLRAAKGQRSRESGEADAREATAASRAGGLGRAVRAGRTPTDAARADGKPRDEAHELFLTIASSRDRQSKAAAAAAWEPPPPWAVRARARAAHDGAARAACRGSAPRARPVWSDGGASAAAPRVEPVAAAVQLGRAARALAYVALSIDAHNRSTLPERSASAAPCMRGAREPAARRSDRVERSAPLALRFDGVPQFDALARAAEELAAAMGALLCAGADRVDGLLQHDGRAVRSTSAAGEPPPPDGEDEDEDEDESGALSRWVAGMARVDGACTQLERRLAGWVGAMGARPIAQHAAPDEPAAPADLLTCEAIAFAHVASVASLLLEIGRVRLAHVVEAVEMLLDGGARPAARAGALGAAQRGRQPLHAHDGMARCSAGSQALAPEADARLEWEGRVEVRVEPWADASER</sequence>
<comment type="caution">
    <text evidence="3">The sequence shown here is derived from an EMBL/GenBank/DDBJ whole genome shotgun (WGS) entry which is preliminary data.</text>
</comment>
<feature type="compositionally biased region" description="Basic and acidic residues" evidence="1">
    <location>
        <begin position="182"/>
        <end position="193"/>
    </location>
</feature>
<evidence type="ECO:0000313" key="4">
    <source>
        <dbReference type="Proteomes" id="UP000751190"/>
    </source>
</evidence>
<accession>A0A8J6C1J1</accession>
<protein>
    <submittedName>
        <fullName evidence="3">Uncharacterized protein</fullName>
    </submittedName>
</protein>
<keyword evidence="2" id="KW-0472">Membrane</keyword>
<dbReference type="AlphaFoldDB" id="A0A8J6C1J1"/>
<feature type="transmembrane region" description="Helical" evidence="2">
    <location>
        <begin position="49"/>
        <end position="68"/>
    </location>
</feature>
<proteinExistence type="predicted"/>
<organism evidence="3 4">
    <name type="scientific">Diacronema lutheri</name>
    <name type="common">Unicellular marine alga</name>
    <name type="synonym">Monochrysis lutheri</name>
    <dbReference type="NCBI Taxonomy" id="2081491"/>
    <lineage>
        <taxon>Eukaryota</taxon>
        <taxon>Haptista</taxon>
        <taxon>Haptophyta</taxon>
        <taxon>Pavlovophyceae</taxon>
        <taxon>Pavlovales</taxon>
        <taxon>Pavlovaceae</taxon>
        <taxon>Diacronema</taxon>
    </lineage>
</organism>
<evidence type="ECO:0000313" key="3">
    <source>
        <dbReference type="EMBL" id="KAG8458872.1"/>
    </source>
</evidence>
<feature type="compositionally biased region" description="Acidic residues" evidence="1">
    <location>
        <begin position="418"/>
        <end position="429"/>
    </location>
</feature>
<reference evidence="3" key="1">
    <citation type="submission" date="2021-05" db="EMBL/GenBank/DDBJ databases">
        <title>The genome of the haptophyte Pavlova lutheri (Diacronema luteri, Pavlovales) - a model for lipid biosynthesis in eukaryotic algae.</title>
        <authorList>
            <person name="Hulatt C.J."/>
            <person name="Posewitz M.C."/>
        </authorList>
    </citation>
    <scope>NUCLEOTIDE SEQUENCE</scope>
    <source>
        <strain evidence="3">NIVA-4/92</strain>
    </source>
</reference>
<gene>
    <name evidence="3" type="ORF">KFE25_004206</name>
</gene>
<keyword evidence="2" id="KW-1133">Transmembrane helix</keyword>
<feature type="compositionally biased region" description="Low complexity" evidence="1">
    <location>
        <begin position="194"/>
        <end position="211"/>
    </location>
</feature>
<feature type="compositionally biased region" description="Basic and acidic residues" evidence="1">
    <location>
        <begin position="341"/>
        <end position="353"/>
    </location>
</feature>
<name>A0A8J6C1J1_DIALT</name>
<keyword evidence="4" id="KW-1185">Reference proteome</keyword>
<feature type="region of interest" description="Disordered" evidence="1">
    <location>
        <begin position="182"/>
        <end position="223"/>
    </location>
</feature>
<evidence type="ECO:0000256" key="2">
    <source>
        <dbReference type="SAM" id="Phobius"/>
    </source>
</evidence>
<feature type="transmembrane region" description="Helical" evidence="2">
    <location>
        <begin position="80"/>
        <end position="98"/>
    </location>
</feature>
<feature type="transmembrane region" description="Helical" evidence="2">
    <location>
        <begin position="24"/>
        <end position="42"/>
    </location>
</feature>
<dbReference type="EMBL" id="JAGTXO010000046">
    <property type="protein sequence ID" value="KAG8458872.1"/>
    <property type="molecule type" value="Genomic_DNA"/>
</dbReference>
<dbReference type="Proteomes" id="UP000751190">
    <property type="component" value="Unassembled WGS sequence"/>
</dbReference>
<keyword evidence="2" id="KW-0812">Transmembrane</keyword>
<feature type="region of interest" description="Disordered" evidence="1">
    <location>
        <begin position="404"/>
        <end position="430"/>
    </location>
</feature>